<protein>
    <submittedName>
        <fullName evidence="1">ArsR family transcriptional regulator</fullName>
    </submittedName>
</protein>
<gene>
    <name evidence="1" type="ORF">LP422_21070</name>
</gene>
<organism evidence="1 2">
    <name type="scientific">Janibacter limosus</name>
    <dbReference type="NCBI Taxonomy" id="53458"/>
    <lineage>
        <taxon>Bacteria</taxon>
        <taxon>Bacillati</taxon>
        <taxon>Actinomycetota</taxon>
        <taxon>Actinomycetes</taxon>
        <taxon>Micrococcales</taxon>
        <taxon>Intrasporangiaceae</taxon>
        <taxon>Janibacter</taxon>
    </lineage>
</organism>
<reference evidence="1" key="1">
    <citation type="submission" date="2021-11" db="EMBL/GenBank/DDBJ databases">
        <title>Study of the species diversity of bacterial strains isolated from a unique natural object - Shulgan-Tash cave (Bashkiria).</title>
        <authorList>
            <person name="Sazanova A.L."/>
            <person name="Chirak E.R."/>
            <person name="Safronova V.I."/>
        </authorList>
    </citation>
    <scope>NUCLEOTIDE SEQUENCE</scope>
    <source>
        <strain evidence="1">P1</strain>
    </source>
</reference>
<evidence type="ECO:0000313" key="1">
    <source>
        <dbReference type="EMBL" id="UUZ44757.1"/>
    </source>
</evidence>
<dbReference type="EMBL" id="CP087977">
    <property type="protein sequence ID" value="UUZ44757.1"/>
    <property type="molecule type" value="Genomic_DNA"/>
</dbReference>
<accession>A0AC61U4P2</accession>
<sequence>MTPSDEDRADAFFHALADSTRARHPAPGDGGEHSVSAPAAQYPMSFAAVQKHVAVLERAGLITKRRSGRESPASGDVEAVRAVGAMLTELEDVWRGRVKGIDALPGPGHQHRHHHLTPPGRSPCPSPTSPPTSTPAPSP</sequence>
<name>A0AC61U4P2_9MICO</name>
<evidence type="ECO:0000313" key="2">
    <source>
        <dbReference type="Proteomes" id="UP001059663"/>
    </source>
</evidence>
<proteinExistence type="predicted"/>
<dbReference type="Proteomes" id="UP001059663">
    <property type="component" value="Chromosome"/>
</dbReference>